<evidence type="ECO:0000256" key="1">
    <source>
        <dbReference type="SAM" id="SignalP"/>
    </source>
</evidence>
<feature type="chain" id="PRO_5018217626" evidence="1">
    <location>
        <begin position="20"/>
        <end position="545"/>
    </location>
</feature>
<name>A0A3P3W6S1_9FLAO</name>
<comment type="caution">
    <text evidence="2">The sequence shown here is derived from an EMBL/GenBank/DDBJ whole genome shotgun (WGS) entry which is preliminary data.</text>
</comment>
<dbReference type="EMBL" id="RQVR01000013">
    <property type="protein sequence ID" value="RRJ89977.1"/>
    <property type="molecule type" value="Genomic_DNA"/>
</dbReference>
<keyword evidence="1" id="KW-0732">Signal</keyword>
<protein>
    <submittedName>
        <fullName evidence="2">Uncharacterized protein</fullName>
    </submittedName>
</protein>
<dbReference type="AlphaFoldDB" id="A0A3P3W6S1"/>
<dbReference type="OrthoDB" id="613240at2"/>
<gene>
    <name evidence="2" type="ORF">EG849_11685</name>
</gene>
<proteinExistence type="predicted"/>
<keyword evidence="3" id="KW-1185">Reference proteome</keyword>
<evidence type="ECO:0000313" key="2">
    <source>
        <dbReference type="EMBL" id="RRJ89977.1"/>
    </source>
</evidence>
<dbReference type="RefSeq" id="WP_125013267.1">
    <property type="nucleotide sequence ID" value="NZ_RQVR01000013.1"/>
</dbReference>
<evidence type="ECO:0000313" key="3">
    <source>
        <dbReference type="Proteomes" id="UP000271937"/>
    </source>
</evidence>
<feature type="signal peptide" evidence="1">
    <location>
        <begin position="1"/>
        <end position="19"/>
    </location>
</feature>
<accession>A0A3P3W6S1</accession>
<organism evidence="2 3">
    <name type="scientific">Flavobacterium macacae</name>
    <dbReference type="NCBI Taxonomy" id="2488993"/>
    <lineage>
        <taxon>Bacteria</taxon>
        <taxon>Pseudomonadati</taxon>
        <taxon>Bacteroidota</taxon>
        <taxon>Flavobacteriia</taxon>
        <taxon>Flavobacteriales</taxon>
        <taxon>Flavobacteriaceae</taxon>
        <taxon>Flavobacterium</taxon>
    </lineage>
</organism>
<reference evidence="2 3" key="1">
    <citation type="submission" date="2018-11" db="EMBL/GenBank/DDBJ databases">
        <title>Flavobacterium sp. nov., YIM 102600 draft genome.</title>
        <authorList>
            <person name="Li G."/>
            <person name="Jiang Y."/>
        </authorList>
    </citation>
    <scope>NUCLEOTIDE SEQUENCE [LARGE SCALE GENOMIC DNA]</scope>
    <source>
        <strain evidence="2 3">YIM 102600</strain>
    </source>
</reference>
<sequence>MKKKILSSILFLMAFTAFAQKELSKDYSYTVSEPYKVFDADEKHYFAKDGELMTVKLDKRDVLIQKFRNESEKPAFTGEKLYEDFPKNIQFEDIIEFNDKFYFFYSSWDGGNVEKEQLFAREINFKTGEFVGEGKLLFKVDGKVTGSPLSQIFIGFAPGINIGVKDKFDFLVSYDKKRMLIQYRKKPEVKSDVKSYDIIGMNAFEGDLKMTYSNEVKMPYTERRMDNLDYSIDKEGNAYILAKVYHDDSNDDKKKRKDKEANYHVELLRIKAGSKEIVKTKIEIKDKFINEIWLFESSENYMVCAGFYNKGKTASNADGIMVFKVKKDGDVYDKYTHEIPVEVLNDYVKEKTKKKNIEKDEDEDGIEFKNLVLRDLFIGEDGSIVLTGEQYFSKVHYNGKTTYTTYHYNDILITKIDNKGGLAWMKKLPKRQVGTKGQGGMSFKHIAANDNHYLLFLDNVKNYELPLDKTPALHSDGKGGYFTSYKISDTDGSSTNSSVFNVRDVEDMTIYQFGIGRIVQSSEDEFVVEVYKKKKEDVMIKIKIK</sequence>
<dbReference type="Proteomes" id="UP000271937">
    <property type="component" value="Unassembled WGS sequence"/>
</dbReference>